<protein>
    <submittedName>
        <fullName evidence="1">CLUMA_CG002143, isoform A</fullName>
    </submittedName>
</protein>
<proteinExistence type="predicted"/>
<keyword evidence="2" id="KW-1185">Reference proteome</keyword>
<sequence length="113" mass="13257">MGYLVDIHFKQVAVLSLPLTIMAIFTTHNPTTMTSEEIATFHFSTRLTNFTIKTKTFFIINLNDSVVNKKQRLRFILFQDQKRFRTTSNWEMFEQIPKVLSIDESDCKSFDVV</sequence>
<dbReference type="EMBL" id="CVRI01000006">
    <property type="protein sequence ID" value="CRK88366.1"/>
    <property type="molecule type" value="Genomic_DNA"/>
</dbReference>
<organism evidence="1 2">
    <name type="scientific">Clunio marinus</name>
    <dbReference type="NCBI Taxonomy" id="568069"/>
    <lineage>
        <taxon>Eukaryota</taxon>
        <taxon>Metazoa</taxon>
        <taxon>Ecdysozoa</taxon>
        <taxon>Arthropoda</taxon>
        <taxon>Hexapoda</taxon>
        <taxon>Insecta</taxon>
        <taxon>Pterygota</taxon>
        <taxon>Neoptera</taxon>
        <taxon>Endopterygota</taxon>
        <taxon>Diptera</taxon>
        <taxon>Nematocera</taxon>
        <taxon>Chironomoidea</taxon>
        <taxon>Chironomidae</taxon>
        <taxon>Clunio</taxon>
    </lineage>
</organism>
<reference evidence="1 2" key="1">
    <citation type="submission" date="2015-04" db="EMBL/GenBank/DDBJ databases">
        <authorList>
            <person name="Syromyatnikov M.Y."/>
            <person name="Popov V.N."/>
        </authorList>
    </citation>
    <scope>NUCLEOTIDE SEQUENCE [LARGE SCALE GENOMIC DNA]</scope>
</reference>
<evidence type="ECO:0000313" key="2">
    <source>
        <dbReference type="Proteomes" id="UP000183832"/>
    </source>
</evidence>
<accession>A0A1J1HPG4</accession>
<evidence type="ECO:0000313" key="1">
    <source>
        <dbReference type="EMBL" id="CRK88366.1"/>
    </source>
</evidence>
<dbReference type="AlphaFoldDB" id="A0A1J1HPG4"/>
<dbReference type="Proteomes" id="UP000183832">
    <property type="component" value="Unassembled WGS sequence"/>
</dbReference>
<name>A0A1J1HPG4_9DIPT</name>
<gene>
    <name evidence="1" type="ORF">CLUMA_CG002143</name>
</gene>